<dbReference type="NCBIfam" id="TIGR00158">
    <property type="entry name" value="L9"/>
    <property type="match status" value="1"/>
</dbReference>
<evidence type="ECO:0000256" key="2">
    <source>
        <dbReference type="ARBA" id="ARBA00022730"/>
    </source>
</evidence>
<dbReference type="InterPro" id="IPR000244">
    <property type="entry name" value="Ribosomal_bL9"/>
</dbReference>
<keyword evidence="5 7" id="KW-0687">Ribonucleoprotein</keyword>
<keyword evidence="2 7" id="KW-0699">rRNA-binding</keyword>
<dbReference type="Proteomes" id="UP001232445">
    <property type="component" value="Unassembled WGS sequence"/>
</dbReference>
<comment type="function">
    <text evidence="7">Binds to the 23S rRNA.</text>
</comment>
<evidence type="ECO:0000256" key="4">
    <source>
        <dbReference type="ARBA" id="ARBA00022980"/>
    </source>
</evidence>
<evidence type="ECO:0000256" key="1">
    <source>
        <dbReference type="ARBA" id="ARBA00010605"/>
    </source>
</evidence>
<dbReference type="Pfam" id="PF03948">
    <property type="entry name" value="Ribosomal_L9_C"/>
    <property type="match status" value="1"/>
</dbReference>
<dbReference type="SUPFAM" id="SSF55658">
    <property type="entry name" value="L9 N-domain-like"/>
    <property type="match status" value="1"/>
</dbReference>
<feature type="domain" description="Ribosomal protein L9" evidence="9">
    <location>
        <begin position="13"/>
        <end position="40"/>
    </location>
</feature>
<dbReference type="InterPro" id="IPR036935">
    <property type="entry name" value="Ribosomal_bL9_N_sf"/>
</dbReference>
<evidence type="ECO:0000256" key="5">
    <source>
        <dbReference type="ARBA" id="ARBA00023274"/>
    </source>
</evidence>
<keyword evidence="11" id="KW-1185">Reference proteome</keyword>
<dbReference type="PROSITE" id="PS00651">
    <property type="entry name" value="RIBOSOMAL_L9"/>
    <property type="match status" value="1"/>
</dbReference>
<dbReference type="EMBL" id="JAUSUQ010000007">
    <property type="protein sequence ID" value="MDQ0339300.1"/>
    <property type="molecule type" value="Genomic_DNA"/>
</dbReference>
<keyword evidence="3 7" id="KW-0694">RNA-binding</keyword>
<dbReference type="InterPro" id="IPR020069">
    <property type="entry name" value="Ribosomal_bL9_C"/>
</dbReference>
<keyword evidence="8" id="KW-0175">Coiled coil</keyword>
<comment type="similarity">
    <text evidence="1 7">Belongs to the bacterial ribosomal protein bL9 family.</text>
</comment>
<dbReference type="Pfam" id="PF01281">
    <property type="entry name" value="Ribosomal_L9_N"/>
    <property type="match status" value="1"/>
</dbReference>
<gene>
    <name evidence="7" type="primary">rplI</name>
    <name evidence="10" type="ORF">J2S00_002087</name>
</gene>
<dbReference type="Gene3D" id="3.40.5.10">
    <property type="entry name" value="Ribosomal protein L9, N-terminal domain"/>
    <property type="match status" value="1"/>
</dbReference>
<accession>A0ABU0CUU0</accession>
<evidence type="ECO:0000256" key="6">
    <source>
        <dbReference type="ARBA" id="ARBA00035292"/>
    </source>
</evidence>
<evidence type="ECO:0000313" key="10">
    <source>
        <dbReference type="EMBL" id="MDQ0339300.1"/>
    </source>
</evidence>
<evidence type="ECO:0000313" key="11">
    <source>
        <dbReference type="Proteomes" id="UP001232445"/>
    </source>
</evidence>
<dbReference type="InterPro" id="IPR020594">
    <property type="entry name" value="Ribosomal_bL9_bac/chp"/>
</dbReference>
<sequence>MKVILQQDVKGVGKKGEVKEVSDGYARNFLLKQNLAVEATPGNMKALKKKKQSEQKKAEEELRQAQELAAKLEKETVTLTAKAGEGGKLFGSITNKQIAEQLKKMNYKIEKRKIVLDEPIRSLGVTHVPVKLHPEVTATLKVHVVEQS</sequence>
<dbReference type="PANTHER" id="PTHR21368">
    <property type="entry name" value="50S RIBOSOMAL PROTEIN L9"/>
    <property type="match status" value="1"/>
</dbReference>
<dbReference type="RefSeq" id="WP_307339105.1">
    <property type="nucleotide sequence ID" value="NZ_JAUSUQ010000007.1"/>
</dbReference>
<dbReference type="HAMAP" id="MF_00503">
    <property type="entry name" value="Ribosomal_bL9"/>
    <property type="match status" value="1"/>
</dbReference>
<keyword evidence="4 7" id="KW-0689">Ribosomal protein</keyword>
<name>A0ABU0CUU0_9BACI</name>
<dbReference type="InterPro" id="IPR009027">
    <property type="entry name" value="Ribosomal_bL9/RNase_H1_N"/>
</dbReference>
<evidence type="ECO:0000256" key="3">
    <source>
        <dbReference type="ARBA" id="ARBA00022884"/>
    </source>
</evidence>
<evidence type="ECO:0000256" key="8">
    <source>
        <dbReference type="SAM" id="Coils"/>
    </source>
</evidence>
<proteinExistence type="inferred from homology"/>
<comment type="caution">
    <text evidence="10">The sequence shown here is derived from an EMBL/GenBank/DDBJ whole genome shotgun (WGS) entry which is preliminary data.</text>
</comment>
<organism evidence="10 11">
    <name type="scientific">Caldalkalibacillus uzonensis</name>
    <dbReference type="NCBI Taxonomy" id="353224"/>
    <lineage>
        <taxon>Bacteria</taxon>
        <taxon>Bacillati</taxon>
        <taxon>Bacillota</taxon>
        <taxon>Bacilli</taxon>
        <taxon>Bacillales</taxon>
        <taxon>Bacillaceae</taxon>
        <taxon>Caldalkalibacillus</taxon>
    </lineage>
</organism>
<protein>
    <recommendedName>
        <fullName evidence="6 7">Large ribosomal subunit protein bL9</fullName>
    </recommendedName>
</protein>
<feature type="coiled-coil region" evidence="8">
    <location>
        <begin position="43"/>
        <end position="82"/>
    </location>
</feature>
<evidence type="ECO:0000256" key="7">
    <source>
        <dbReference type="HAMAP-Rule" id="MF_00503"/>
    </source>
</evidence>
<evidence type="ECO:0000259" key="9">
    <source>
        <dbReference type="PROSITE" id="PS00651"/>
    </source>
</evidence>
<dbReference type="InterPro" id="IPR036791">
    <property type="entry name" value="Ribosomal_bL9_C_sf"/>
</dbReference>
<dbReference type="Gene3D" id="3.10.430.100">
    <property type="entry name" value="Ribosomal protein L9, C-terminal domain"/>
    <property type="match status" value="1"/>
</dbReference>
<dbReference type="SUPFAM" id="SSF55653">
    <property type="entry name" value="Ribosomal protein L9 C-domain"/>
    <property type="match status" value="1"/>
</dbReference>
<dbReference type="GO" id="GO:0005840">
    <property type="term" value="C:ribosome"/>
    <property type="evidence" value="ECO:0007669"/>
    <property type="project" value="UniProtKB-KW"/>
</dbReference>
<reference evidence="10 11" key="1">
    <citation type="submission" date="2023-07" db="EMBL/GenBank/DDBJ databases">
        <title>Genomic Encyclopedia of Type Strains, Phase IV (KMG-IV): sequencing the most valuable type-strain genomes for metagenomic binning, comparative biology and taxonomic classification.</title>
        <authorList>
            <person name="Goeker M."/>
        </authorList>
    </citation>
    <scope>NUCLEOTIDE SEQUENCE [LARGE SCALE GENOMIC DNA]</scope>
    <source>
        <strain evidence="10 11">DSM 17740</strain>
    </source>
</reference>
<dbReference type="InterPro" id="IPR020070">
    <property type="entry name" value="Ribosomal_bL9_N"/>
</dbReference>